<proteinExistence type="predicted"/>
<gene>
    <name evidence="1" type="ORF">B0H16DRAFT_1897006</name>
</gene>
<dbReference type="Proteomes" id="UP001215598">
    <property type="component" value="Unassembled WGS sequence"/>
</dbReference>
<keyword evidence="2" id="KW-1185">Reference proteome</keyword>
<evidence type="ECO:0000313" key="2">
    <source>
        <dbReference type="Proteomes" id="UP001215598"/>
    </source>
</evidence>
<comment type="caution">
    <text evidence="1">The sequence shown here is derived from an EMBL/GenBank/DDBJ whole genome shotgun (WGS) entry which is preliminary data.</text>
</comment>
<protein>
    <submittedName>
        <fullName evidence="1">Uncharacterized protein</fullName>
    </submittedName>
</protein>
<evidence type="ECO:0000313" key="1">
    <source>
        <dbReference type="EMBL" id="KAJ7719934.1"/>
    </source>
</evidence>
<dbReference type="AlphaFoldDB" id="A0AAD7HGZ7"/>
<dbReference type="EMBL" id="JARKIB010000246">
    <property type="protein sequence ID" value="KAJ7719934.1"/>
    <property type="molecule type" value="Genomic_DNA"/>
</dbReference>
<reference evidence="1" key="1">
    <citation type="submission" date="2023-03" db="EMBL/GenBank/DDBJ databases">
        <title>Massive genome expansion in bonnet fungi (Mycena s.s.) driven by repeated elements and novel gene families across ecological guilds.</title>
        <authorList>
            <consortium name="Lawrence Berkeley National Laboratory"/>
            <person name="Harder C.B."/>
            <person name="Miyauchi S."/>
            <person name="Viragh M."/>
            <person name="Kuo A."/>
            <person name="Thoen E."/>
            <person name="Andreopoulos B."/>
            <person name="Lu D."/>
            <person name="Skrede I."/>
            <person name="Drula E."/>
            <person name="Henrissat B."/>
            <person name="Morin E."/>
            <person name="Kohler A."/>
            <person name="Barry K."/>
            <person name="LaButti K."/>
            <person name="Morin E."/>
            <person name="Salamov A."/>
            <person name="Lipzen A."/>
            <person name="Mereny Z."/>
            <person name="Hegedus B."/>
            <person name="Baldrian P."/>
            <person name="Stursova M."/>
            <person name="Weitz H."/>
            <person name="Taylor A."/>
            <person name="Grigoriev I.V."/>
            <person name="Nagy L.G."/>
            <person name="Martin F."/>
            <person name="Kauserud H."/>
        </authorList>
    </citation>
    <scope>NUCLEOTIDE SEQUENCE</scope>
    <source>
        <strain evidence="1">CBHHK182m</strain>
    </source>
</reference>
<name>A0AAD7HGZ7_9AGAR</name>
<sequence length="391" mass="43565">MSLQTLIEFLSTPAPPGVADPPALPPTLDNLPTDIYVKGALAYIDAYPFERTFIVFDPQQKTSSKTLTPNPAWQERSRAVLKACVSAERTRLAPLSSDAPYHASEHQLNFVREYIINRRWSLEEAASEMRGIIAFVRSKTRTPSAAASTIDTSVVEQVRARDGDKCRLTGVELQKEGADGEDQIAREAAVATALHVVHGLPFKIGKPSFTLLEALTGIDFSPWVTDCVENAFYTLPTIHDLFAAFKMYFECVQTAGGEQIIIRGRPGADASPVRPLNQILNDKDQKCSIILDQALHPPHDTSIADIDPKFFILHRYVGDIHWMSGGPEPVPDEDEDEDDDEDVKVLSESNMSTVMEMLRAPEVNWLPREREGFFAPRMELVHKDQVWLDPG</sequence>
<accession>A0AAD7HGZ7</accession>
<organism evidence="1 2">
    <name type="scientific">Mycena metata</name>
    <dbReference type="NCBI Taxonomy" id="1033252"/>
    <lineage>
        <taxon>Eukaryota</taxon>
        <taxon>Fungi</taxon>
        <taxon>Dikarya</taxon>
        <taxon>Basidiomycota</taxon>
        <taxon>Agaricomycotina</taxon>
        <taxon>Agaricomycetes</taxon>
        <taxon>Agaricomycetidae</taxon>
        <taxon>Agaricales</taxon>
        <taxon>Marasmiineae</taxon>
        <taxon>Mycenaceae</taxon>
        <taxon>Mycena</taxon>
    </lineage>
</organism>